<reference evidence="5" key="1">
    <citation type="journal article" date="2019" name="Int. J. Syst. Evol. Microbiol.">
        <title>The Global Catalogue of Microorganisms (GCM) 10K type strain sequencing project: providing services to taxonomists for standard genome sequencing and annotation.</title>
        <authorList>
            <consortium name="The Broad Institute Genomics Platform"/>
            <consortium name="The Broad Institute Genome Sequencing Center for Infectious Disease"/>
            <person name="Wu L."/>
            <person name="Ma J."/>
        </authorList>
    </citation>
    <scope>NUCLEOTIDE SEQUENCE [LARGE SCALE GENOMIC DNA]</scope>
    <source>
        <strain evidence="5">KACC 12633</strain>
    </source>
</reference>
<gene>
    <name evidence="4" type="ORF">ACFPP9_25000</name>
</gene>
<evidence type="ECO:0000259" key="3">
    <source>
        <dbReference type="PROSITE" id="PS50110"/>
    </source>
</evidence>
<dbReference type="SUPFAM" id="SSF52172">
    <property type="entry name" value="CheY-like"/>
    <property type="match status" value="1"/>
</dbReference>
<protein>
    <submittedName>
        <fullName evidence="4">Response regulator</fullName>
    </submittedName>
</protein>
<dbReference type="Proteomes" id="UP001596150">
    <property type="component" value="Unassembled WGS sequence"/>
</dbReference>
<keyword evidence="1 2" id="KW-0597">Phosphoprotein</keyword>
<keyword evidence="5" id="KW-1185">Reference proteome</keyword>
<dbReference type="InterPro" id="IPR050595">
    <property type="entry name" value="Bact_response_regulator"/>
</dbReference>
<feature type="domain" description="Response regulatory" evidence="3">
    <location>
        <begin position="12"/>
        <end position="124"/>
    </location>
</feature>
<evidence type="ECO:0000256" key="2">
    <source>
        <dbReference type="PROSITE-ProRule" id="PRU00169"/>
    </source>
</evidence>
<evidence type="ECO:0000313" key="5">
    <source>
        <dbReference type="Proteomes" id="UP001596150"/>
    </source>
</evidence>
<dbReference type="PANTHER" id="PTHR44591">
    <property type="entry name" value="STRESS RESPONSE REGULATOR PROTEIN 1"/>
    <property type="match status" value="1"/>
</dbReference>
<dbReference type="EMBL" id="JBHSML010000031">
    <property type="protein sequence ID" value="MFC5519046.1"/>
    <property type="molecule type" value="Genomic_DNA"/>
</dbReference>
<proteinExistence type="predicted"/>
<dbReference type="InterPro" id="IPR001789">
    <property type="entry name" value="Sig_transdc_resp-reg_receiver"/>
</dbReference>
<comment type="caution">
    <text evidence="4">The sequence shown here is derived from an EMBL/GenBank/DDBJ whole genome shotgun (WGS) entry which is preliminary data.</text>
</comment>
<dbReference type="InterPro" id="IPR011006">
    <property type="entry name" value="CheY-like_superfamily"/>
</dbReference>
<feature type="modified residue" description="4-aspartylphosphate" evidence="2">
    <location>
        <position position="62"/>
    </location>
</feature>
<organism evidence="4 5">
    <name type="scientific">Kaistia terrae</name>
    <dbReference type="NCBI Taxonomy" id="537017"/>
    <lineage>
        <taxon>Bacteria</taxon>
        <taxon>Pseudomonadati</taxon>
        <taxon>Pseudomonadota</taxon>
        <taxon>Alphaproteobacteria</taxon>
        <taxon>Hyphomicrobiales</taxon>
        <taxon>Kaistiaceae</taxon>
        <taxon>Kaistia</taxon>
    </lineage>
</organism>
<dbReference type="PANTHER" id="PTHR44591:SF24">
    <property type="entry name" value="PROTEIN-GLUTAMATE METHYLESTERASE_PROTEIN-GLUTAMINE GLUTAMINASE 1"/>
    <property type="match status" value="1"/>
</dbReference>
<sequence>MENPRSASPPFVILIVEDEYLVAMELTQILEDSGYIVVGPAATVAAALALLNTTSPSACVLDVNLRGEVSAQVAWALKERRVPFLLSSGYKQETINSEAAFDGVANIGKPAQPDHLVSALASLLAP</sequence>
<evidence type="ECO:0000256" key="1">
    <source>
        <dbReference type="ARBA" id="ARBA00022553"/>
    </source>
</evidence>
<dbReference type="RefSeq" id="WP_380225618.1">
    <property type="nucleotide sequence ID" value="NZ_JAPKNH010000015.1"/>
</dbReference>
<dbReference type="Gene3D" id="3.40.50.2300">
    <property type="match status" value="1"/>
</dbReference>
<dbReference type="SMART" id="SM00448">
    <property type="entry name" value="REC"/>
    <property type="match status" value="1"/>
</dbReference>
<accession>A0ABW0Q2G3</accession>
<name>A0ABW0Q2G3_9HYPH</name>
<evidence type="ECO:0000313" key="4">
    <source>
        <dbReference type="EMBL" id="MFC5519046.1"/>
    </source>
</evidence>
<dbReference type="Pfam" id="PF00072">
    <property type="entry name" value="Response_reg"/>
    <property type="match status" value="1"/>
</dbReference>
<dbReference type="PROSITE" id="PS50110">
    <property type="entry name" value="RESPONSE_REGULATORY"/>
    <property type="match status" value="1"/>
</dbReference>